<dbReference type="SUPFAM" id="SSF51120">
    <property type="entry name" value="beta-Roll"/>
    <property type="match status" value="1"/>
</dbReference>
<dbReference type="Gene3D" id="2.150.10.10">
    <property type="entry name" value="Serralysin-like metalloprotease, C-terminal"/>
    <property type="match status" value="1"/>
</dbReference>
<accession>A0A2R5FND2</accession>
<dbReference type="InterPro" id="IPR018511">
    <property type="entry name" value="Hemolysin-typ_Ca-bd_CS"/>
</dbReference>
<dbReference type="InterPro" id="IPR011049">
    <property type="entry name" value="Serralysin-like_metalloprot_C"/>
</dbReference>
<dbReference type="PANTHER" id="PTHR38340">
    <property type="entry name" value="S-LAYER PROTEIN"/>
    <property type="match status" value="1"/>
</dbReference>
<dbReference type="GO" id="GO:0005509">
    <property type="term" value="F:calcium ion binding"/>
    <property type="evidence" value="ECO:0007669"/>
    <property type="project" value="InterPro"/>
</dbReference>
<keyword evidence="2" id="KW-0964">Secreted</keyword>
<comment type="subcellular location">
    <subcellularLocation>
        <location evidence="1">Secreted</location>
    </subcellularLocation>
</comment>
<evidence type="ECO:0000313" key="4">
    <source>
        <dbReference type="Proteomes" id="UP000245124"/>
    </source>
</evidence>
<dbReference type="EMBL" id="BDUD01000001">
    <property type="protein sequence ID" value="GBG19549.1"/>
    <property type="molecule type" value="Genomic_DNA"/>
</dbReference>
<dbReference type="AlphaFoldDB" id="A0A2R5FND2"/>
<dbReference type="Proteomes" id="UP000245124">
    <property type="component" value="Unassembled WGS sequence"/>
</dbReference>
<dbReference type="Pfam" id="PF00353">
    <property type="entry name" value="HemolysinCabind"/>
    <property type="match status" value="2"/>
</dbReference>
<protein>
    <submittedName>
        <fullName evidence="3">Hemolysin-type calcium-binding region</fullName>
    </submittedName>
</protein>
<evidence type="ECO:0000256" key="1">
    <source>
        <dbReference type="ARBA" id="ARBA00004613"/>
    </source>
</evidence>
<dbReference type="PRINTS" id="PR00313">
    <property type="entry name" value="CABNDNGRPT"/>
</dbReference>
<dbReference type="InterPro" id="IPR001343">
    <property type="entry name" value="Hemolysn_Ca-bd"/>
</dbReference>
<evidence type="ECO:0000313" key="3">
    <source>
        <dbReference type="EMBL" id="GBG19549.1"/>
    </source>
</evidence>
<keyword evidence="4" id="KW-1185">Reference proteome</keyword>
<gene>
    <name evidence="3" type="ORF">NIES4072_32170</name>
</gene>
<comment type="caution">
    <text evidence="3">The sequence shown here is derived from an EMBL/GenBank/DDBJ whole genome shotgun (WGS) entry which is preliminary data.</text>
</comment>
<proteinExistence type="predicted"/>
<reference evidence="3 4" key="1">
    <citation type="submission" date="2017-06" db="EMBL/GenBank/DDBJ databases">
        <title>Genome sequencing of cyanobaciteial culture collection at National Institute for Environmental Studies (NIES).</title>
        <authorList>
            <person name="Hirose Y."/>
            <person name="Shimura Y."/>
            <person name="Fujisawa T."/>
            <person name="Nakamura Y."/>
            <person name="Kawachi M."/>
        </authorList>
    </citation>
    <scope>NUCLEOTIDE SEQUENCE [LARGE SCALE GENOMIC DNA]</scope>
    <source>
        <strain evidence="3 4">NIES-4072</strain>
    </source>
</reference>
<name>A0A2R5FND2_NOSCO</name>
<dbReference type="PROSITE" id="PS00330">
    <property type="entry name" value="HEMOLYSIN_CALCIUM"/>
    <property type="match status" value="1"/>
</dbReference>
<dbReference type="PANTHER" id="PTHR38340:SF1">
    <property type="entry name" value="S-LAYER PROTEIN"/>
    <property type="match status" value="1"/>
</dbReference>
<sequence length="208" mass="21352">MIVGSNGNDTLSTGNGGNDTIDGGKGDDVLYVGYNYATGGITTTFNASTNTGLITAGTNLVSYKNIEALNISGTGYDDLIVGNNGNDTLSGNGGNDSLYGGAGTDTFAFTFNSFYGGVSSLYDFDATNELIQVSAYDINVDLSSIGSLKASQFTIGTSATAIAQRFIYDNVTGGLFFDQDGSASGFTQVKLAQLSAGLSLTNNNFVVV</sequence>
<dbReference type="InterPro" id="IPR050557">
    <property type="entry name" value="RTX_toxin/Mannuronan_C5-epim"/>
</dbReference>
<dbReference type="GO" id="GO:0005576">
    <property type="term" value="C:extracellular region"/>
    <property type="evidence" value="ECO:0007669"/>
    <property type="project" value="UniProtKB-SubCell"/>
</dbReference>
<organism evidence="3 4">
    <name type="scientific">Nostoc commune NIES-4072</name>
    <dbReference type="NCBI Taxonomy" id="2005467"/>
    <lineage>
        <taxon>Bacteria</taxon>
        <taxon>Bacillati</taxon>
        <taxon>Cyanobacteriota</taxon>
        <taxon>Cyanophyceae</taxon>
        <taxon>Nostocales</taxon>
        <taxon>Nostocaceae</taxon>
        <taxon>Nostoc</taxon>
    </lineage>
</organism>
<evidence type="ECO:0000256" key="2">
    <source>
        <dbReference type="ARBA" id="ARBA00022525"/>
    </source>
</evidence>